<comment type="caution">
    <text evidence="2">The sequence shown here is derived from an EMBL/GenBank/DDBJ whole genome shotgun (WGS) entry which is preliminary data.</text>
</comment>
<evidence type="ECO:0000313" key="2">
    <source>
        <dbReference type="EMBL" id="KAK8780481.1"/>
    </source>
</evidence>
<organism evidence="2 3">
    <name type="scientific">Amblyomma americanum</name>
    <name type="common">Lone star tick</name>
    <dbReference type="NCBI Taxonomy" id="6943"/>
    <lineage>
        <taxon>Eukaryota</taxon>
        <taxon>Metazoa</taxon>
        <taxon>Ecdysozoa</taxon>
        <taxon>Arthropoda</taxon>
        <taxon>Chelicerata</taxon>
        <taxon>Arachnida</taxon>
        <taxon>Acari</taxon>
        <taxon>Parasitiformes</taxon>
        <taxon>Ixodida</taxon>
        <taxon>Ixodoidea</taxon>
        <taxon>Ixodidae</taxon>
        <taxon>Amblyomminae</taxon>
        <taxon>Amblyomma</taxon>
    </lineage>
</organism>
<evidence type="ECO:0000259" key="1">
    <source>
        <dbReference type="PROSITE" id="PS50097"/>
    </source>
</evidence>
<name>A0AAQ4F0K5_AMBAM</name>
<dbReference type="InterPro" id="IPR000210">
    <property type="entry name" value="BTB/POZ_dom"/>
</dbReference>
<dbReference type="CDD" id="cd18186">
    <property type="entry name" value="BTB_POZ_ZBTB_KLHL-like"/>
    <property type="match status" value="1"/>
</dbReference>
<dbReference type="SMART" id="SM00225">
    <property type="entry name" value="BTB"/>
    <property type="match status" value="1"/>
</dbReference>
<feature type="domain" description="BTB" evidence="1">
    <location>
        <begin position="198"/>
        <end position="262"/>
    </location>
</feature>
<keyword evidence="3" id="KW-1185">Reference proteome</keyword>
<accession>A0AAQ4F0K5</accession>
<reference evidence="2 3" key="1">
    <citation type="journal article" date="2023" name="Arcadia Sci">
        <title>De novo assembly of a long-read Amblyomma americanum tick genome.</title>
        <authorList>
            <person name="Chou S."/>
            <person name="Poskanzer K.E."/>
            <person name="Rollins M."/>
            <person name="Thuy-Boun P.S."/>
        </authorList>
    </citation>
    <scope>NUCLEOTIDE SEQUENCE [LARGE SCALE GENOMIC DNA]</scope>
    <source>
        <strain evidence="2">F_SG_1</strain>
        <tissue evidence="2">Salivary glands</tissue>
    </source>
</reference>
<dbReference type="EMBL" id="JARKHS020008828">
    <property type="protein sequence ID" value="KAK8780481.1"/>
    <property type="molecule type" value="Genomic_DNA"/>
</dbReference>
<dbReference type="Gene3D" id="3.30.710.10">
    <property type="entry name" value="Potassium Channel Kv1.1, Chain A"/>
    <property type="match status" value="1"/>
</dbReference>
<evidence type="ECO:0000313" key="3">
    <source>
        <dbReference type="Proteomes" id="UP001321473"/>
    </source>
</evidence>
<dbReference type="PANTHER" id="PTHR24413">
    <property type="entry name" value="SPECKLE-TYPE POZ PROTEIN"/>
    <property type="match status" value="1"/>
</dbReference>
<dbReference type="CDD" id="cd14733">
    <property type="entry name" value="BACK"/>
    <property type="match status" value="1"/>
</dbReference>
<gene>
    <name evidence="2" type="ORF">V5799_018182</name>
</gene>
<dbReference type="Proteomes" id="UP001321473">
    <property type="component" value="Unassembled WGS sequence"/>
</dbReference>
<sequence length="440" mass="48164">MSSSTSSETYLHSHSITHTWTVHNCGKLRLRNKVSLCSSPFPAQWDEPRFQIWLTTDVDYYGYETASCFVETKSTLQGSYSLALKDPTGRDIAQVTCNTKTAARITCEKKALLGFGGNSASTASVVSAAACSGDDNDRFALVVLFSRTVCGAHTLKEWAARRRRRFEYMTDRNGGQEECPGSPLLGQLPGLLESASFGDVEIRVGQKKLRAHGDLLGRLSPVFAAMLTGPTAEAANRVVVIEDLSYEAVRQLLEFLYAGTLSGISQLTRPPEPRPTCPMHWLPEQSGRILESDRRSITDQRTRENVNHYTLYTPARRGRYASLSLVTRCKNCAQGAVDLYVAADKYGVASVKAACARQLSNALAPDNAVRVFELAVRHSDKELSRDAARFIDAHLPEVQASDAWDALLHDDLMALALFKSASRYQPKGGVSSASSSTTAI</sequence>
<protein>
    <recommendedName>
        <fullName evidence="1">BTB domain-containing protein</fullName>
    </recommendedName>
</protein>
<dbReference type="InterPro" id="IPR011333">
    <property type="entry name" value="SKP1/BTB/POZ_sf"/>
</dbReference>
<proteinExistence type="predicted"/>
<dbReference type="PROSITE" id="PS50097">
    <property type="entry name" value="BTB"/>
    <property type="match status" value="1"/>
</dbReference>
<dbReference type="AlphaFoldDB" id="A0AAQ4F0K5"/>
<dbReference type="Pfam" id="PF00651">
    <property type="entry name" value="BTB"/>
    <property type="match status" value="1"/>
</dbReference>
<dbReference type="SUPFAM" id="SSF54695">
    <property type="entry name" value="POZ domain"/>
    <property type="match status" value="1"/>
</dbReference>